<evidence type="ECO:0000256" key="19">
    <source>
        <dbReference type="SAM" id="SignalP"/>
    </source>
</evidence>
<evidence type="ECO:0000256" key="10">
    <source>
        <dbReference type="ARBA" id="ARBA00022982"/>
    </source>
</evidence>
<dbReference type="InterPro" id="IPR037192">
    <property type="entry name" value="ERO1-like_sf"/>
</dbReference>
<evidence type="ECO:0000256" key="1">
    <source>
        <dbReference type="ARBA" id="ARBA00001974"/>
    </source>
</evidence>
<feature type="binding site" evidence="17">
    <location>
        <position position="199"/>
    </location>
    <ligand>
        <name>FAD</name>
        <dbReference type="ChEBI" id="CHEBI:57692"/>
    </ligand>
</feature>
<feature type="disulfide bond" description="Redox-active" evidence="18">
    <location>
        <begin position="101"/>
        <end position="106"/>
    </location>
</feature>
<dbReference type="FunCoup" id="A0A7R8UM16">
    <property type="interactions" value="1477"/>
</dbReference>
<dbReference type="GO" id="GO:0015035">
    <property type="term" value="F:protein-disulfide reductase activity"/>
    <property type="evidence" value="ECO:0007669"/>
    <property type="project" value="InterPro"/>
</dbReference>
<comment type="subunit">
    <text evidence="4">May function both as a monomer and a homodimer.</text>
</comment>
<dbReference type="GO" id="GO:0071949">
    <property type="term" value="F:FAD binding"/>
    <property type="evidence" value="ECO:0007669"/>
    <property type="project" value="InterPro"/>
</dbReference>
<accession>A0A7R8UM16</accession>
<comment type="cofactor">
    <cofactor evidence="1 17">
        <name>FAD</name>
        <dbReference type="ChEBI" id="CHEBI:57692"/>
    </cofactor>
</comment>
<organism evidence="20 21">
    <name type="scientific">Hermetia illucens</name>
    <name type="common">Black soldier fly</name>
    <dbReference type="NCBI Taxonomy" id="343691"/>
    <lineage>
        <taxon>Eukaryota</taxon>
        <taxon>Metazoa</taxon>
        <taxon>Ecdysozoa</taxon>
        <taxon>Arthropoda</taxon>
        <taxon>Hexapoda</taxon>
        <taxon>Insecta</taxon>
        <taxon>Pterygota</taxon>
        <taxon>Neoptera</taxon>
        <taxon>Endopterygota</taxon>
        <taxon>Diptera</taxon>
        <taxon>Brachycera</taxon>
        <taxon>Stratiomyomorpha</taxon>
        <taxon>Stratiomyidae</taxon>
        <taxon>Hermetiinae</taxon>
        <taxon>Hermetia</taxon>
    </lineage>
</organism>
<feature type="active site" description="Nucleophile" evidence="16">
    <location>
        <position position="395"/>
    </location>
</feature>
<evidence type="ECO:0000313" key="20">
    <source>
        <dbReference type="EMBL" id="CAD7083353.1"/>
    </source>
</evidence>
<keyword evidence="21" id="KW-1185">Reference proteome</keyword>
<evidence type="ECO:0000256" key="14">
    <source>
        <dbReference type="ARBA" id="ARBA00023180"/>
    </source>
</evidence>
<keyword evidence="5" id="KW-0813">Transport</keyword>
<keyword evidence="8" id="KW-0256">Endoplasmic reticulum</keyword>
<dbReference type="GO" id="GO:0005789">
    <property type="term" value="C:endoplasmic reticulum membrane"/>
    <property type="evidence" value="ECO:0007669"/>
    <property type="project" value="UniProtKB-SubCell"/>
</dbReference>
<dbReference type="GO" id="GO:0034975">
    <property type="term" value="P:protein folding in endoplasmic reticulum"/>
    <property type="evidence" value="ECO:0007669"/>
    <property type="project" value="InterPro"/>
</dbReference>
<keyword evidence="14" id="KW-0325">Glycoprotein</keyword>
<proteinExistence type="inferred from homology"/>
<comment type="subcellular location">
    <subcellularLocation>
        <location evidence="2">Endoplasmic reticulum membrane</location>
        <topology evidence="2">Peripheral membrane protein</topology>
        <orientation evidence="2">Lumenal side</orientation>
    </subcellularLocation>
</comment>
<evidence type="ECO:0000256" key="3">
    <source>
        <dbReference type="ARBA" id="ARBA00008277"/>
    </source>
</evidence>
<evidence type="ECO:0000256" key="17">
    <source>
        <dbReference type="PIRSR" id="PIRSR017205-2"/>
    </source>
</evidence>
<feature type="binding site" evidence="17">
    <location>
        <position position="210"/>
    </location>
    <ligand>
        <name>FAD</name>
        <dbReference type="ChEBI" id="CHEBI:57692"/>
    </ligand>
</feature>
<dbReference type="GO" id="GO:0016972">
    <property type="term" value="F:thiol oxidase activity"/>
    <property type="evidence" value="ECO:0007669"/>
    <property type="project" value="InterPro"/>
</dbReference>
<protein>
    <recommendedName>
        <fullName evidence="22">Ero1-like protein</fullName>
    </recommendedName>
</protein>
<evidence type="ECO:0000256" key="7">
    <source>
        <dbReference type="ARBA" id="ARBA00022729"/>
    </source>
</evidence>
<evidence type="ECO:0000256" key="16">
    <source>
        <dbReference type="PIRSR" id="PIRSR017205-1"/>
    </source>
</evidence>
<dbReference type="PANTHER" id="PTHR12613">
    <property type="entry name" value="ERO1-RELATED"/>
    <property type="match status" value="1"/>
</dbReference>
<feature type="binding site" evidence="17">
    <location>
        <position position="291"/>
    </location>
    <ligand>
        <name>FAD</name>
        <dbReference type="ChEBI" id="CHEBI:57692"/>
    </ligand>
</feature>
<keyword evidence="11" id="KW-0560">Oxidoreductase</keyword>
<keyword evidence="9 17" id="KW-0274">FAD</keyword>
<keyword evidence="15" id="KW-0676">Redox-active center</keyword>
<feature type="binding site" evidence="17">
    <location>
        <position position="255"/>
    </location>
    <ligand>
        <name>FAD</name>
        <dbReference type="ChEBI" id="CHEBI:57692"/>
    </ligand>
</feature>
<evidence type="ECO:0000256" key="13">
    <source>
        <dbReference type="ARBA" id="ARBA00023157"/>
    </source>
</evidence>
<dbReference type="OMA" id="CYKDRLH"/>
<dbReference type="Proteomes" id="UP000594454">
    <property type="component" value="Chromosome 2"/>
</dbReference>
<dbReference type="AlphaFoldDB" id="A0A7R8UM16"/>
<dbReference type="EMBL" id="LR899010">
    <property type="protein sequence ID" value="CAD7083353.1"/>
    <property type="molecule type" value="Genomic_DNA"/>
</dbReference>
<evidence type="ECO:0000313" key="21">
    <source>
        <dbReference type="Proteomes" id="UP000594454"/>
    </source>
</evidence>
<evidence type="ECO:0000256" key="11">
    <source>
        <dbReference type="ARBA" id="ARBA00023002"/>
    </source>
</evidence>
<evidence type="ECO:0000256" key="15">
    <source>
        <dbReference type="ARBA" id="ARBA00023284"/>
    </source>
</evidence>
<feature type="binding site" evidence="17">
    <location>
        <position position="197"/>
    </location>
    <ligand>
        <name>FAD</name>
        <dbReference type="ChEBI" id="CHEBI:57692"/>
    </ligand>
</feature>
<feature type="binding site" evidence="17">
    <location>
        <position position="252"/>
    </location>
    <ligand>
        <name>FAD</name>
        <dbReference type="ChEBI" id="CHEBI:57692"/>
    </ligand>
</feature>
<dbReference type="InterPro" id="IPR007266">
    <property type="entry name" value="Ero1"/>
</dbReference>
<keyword evidence="13 18" id="KW-1015">Disulfide bond</keyword>
<keyword evidence="10" id="KW-0249">Electron transport</keyword>
<dbReference type="OrthoDB" id="269384at2759"/>
<dbReference type="SUPFAM" id="SSF110019">
    <property type="entry name" value="ERO1-like"/>
    <property type="match status" value="1"/>
</dbReference>
<evidence type="ECO:0000256" key="8">
    <source>
        <dbReference type="ARBA" id="ARBA00022824"/>
    </source>
</evidence>
<evidence type="ECO:0000256" key="5">
    <source>
        <dbReference type="ARBA" id="ARBA00022448"/>
    </source>
</evidence>
<reference evidence="20 21" key="1">
    <citation type="submission" date="2020-11" db="EMBL/GenBank/DDBJ databases">
        <authorList>
            <person name="Wallbank WR R."/>
            <person name="Pardo Diaz C."/>
            <person name="Kozak K."/>
            <person name="Martin S."/>
            <person name="Jiggins C."/>
            <person name="Moest M."/>
            <person name="Warren A I."/>
            <person name="Generalovic N T."/>
            <person name="Byers J.R.P. K."/>
            <person name="Montejo-Kovacevich G."/>
            <person name="Yen C E."/>
        </authorList>
    </citation>
    <scope>NUCLEOTIDE SEQUENCE [LARGE SCALE GENOMIC DNA]</scope>
</reference>
<dbReference type="PIRSF" id="PIRSF017205">
    <property type="entry name" value="ERO1"/>
    <property type="match status" value="1"/>
</dbReference>
<sequence length="473" mass="54518">MSLPRKVTKVFLGLAVAWLAVCHSSTGFFYSEPDDGRSEKNCFCELQGSINDCSCTVDTVDHFNNMKIFPRLQSLLIKDFFRFYKVNLRQECPFWADDSKCAMRFCHVQSCEDKDIPEGLKGQPDQPESPAQKYLEETQDLGDCNEELSYLNTSISPAAHQGFQKWADHDAAEEEFCILDDTQNGAEYVDLLLNPERYTGYKGESAHRIWKSIYLENCFKTANQSQKLSAYIPQLDMSYACMEQRAFYRLISGLHASINIHLSAKYLLSESKDFLDPKGVWGPNVKEFQKRFSPETTNNEGPHWLRNLYFIYLVELRALAKIAPFLRKEEFYTGSQEEDREVKVAVNDLLNVVESFTSHFDESLMFTSGLGAIKLKSDFREKFRNISRIMDCVGCDKCRLWGKLQTQGLGTALKILFSEKLNYVTETNSWNRHTELGSLFRLSRTEIVALFNAFGRLSNSIYALEDFRKRLRQ</sequence>
<feature type="chain" id="PRO_5031493058" description="Ero1-like protein" evidence="19">
    <location>
        <begin position="28"/>
        <end position="473"/>
    </location>
</feature>
<evidence type="ECO:0000256" key="12">
    <source>
        <dbReference type="ARBA" id="ARBA00023136"/>
    </source>
</evidence>
<keyword evidence="12" id="KW-0472">Membrane</keyword>
<dbReference type="PANTHER" id="PTHR12613:SF0">
    <property type="entry name" value="ERO1-LIKE PROTEIN"/>
    <property type="match status" value="1"/>
</dbReference>
<evidence type="ECO:0000256" key="9">
    <source>
        <dbReference type="ARBA" id="ARBA00022827"/>
    </source>
</evidence>
<gene>
    <name evidence="20" type="ORF">HERILL_LOCUS6323</name>
</gene>
<evidence type="ECO:0000256" key="4">
    <source>
        <dbReference type="ARBA" id="ARBA00011802"/>
    </source>
</evidence>
<name>A0A7R8UM16_HERIL</name>
<feature type="disulfide bond" description="Redox-active" evidence="18">
    <location>
        <begin position="395"/>
        <end position="398"/>
    </location>
</feature>
<evidence type="ECO:0000256" key="2">
    <source>
        <dbReference type="ARBA" id="ARBA00004367"/>
    </source>
</evidence>
<dbReference type="Pfam" id="PF04137">
    <property type="entry name" value="ERO1"/>
    <property type="match status" value="1"/>
</dbReference>
<keyword evidence="7 19" id="KW-0732">Signal</keyword>
<keyword evidence="6" id="KW-0285">Flavoprotein</keyword>
<feature type="signal peptide" evidence="19">
    <location>
        <begin position="1"/>
        <end position="27"/>
    </location>
</feature>
<comment type="similarity">
    <text evidence="3">Belongs to the EROs family.</text>
</comment>
<evidence type="ECO:0000256" key="18">
    <source>
        <dbReference type="PIRSR" id="PIRSR017205-3"/>
    </source>
</evidence>
<feature type="active site" evidence="16">
    <location>
        <position position="398"/>
    </location>
</feature>
<evidence type="ECO:0008006" key="22">
    <source>
        <dbReference type="Google" id="ProtNLM"/>
    </source>
</evidence>
<dbReference type="InParanoid" id="A0A7R8UM16"/>
<evidence type="ECO:0000256" key="6">
    <source>
        <dbReference type="ARBA" id="ARBA00022630"/>
    </source>
</evidence>